<proteinExistence type="predicted"/>
<organism evidence="1 2">
    <name type="scientific">Gossypium klotzschianum</name>
    <dbReference type="NCBI Taxonomy" id="34286"/>
    <lineage>
        <taxon>Eukaryota</taxon>
        <taxon>Viridiplantae</taxon>
        <taxon>Streptophyta</taxon>
        <taxon>Embryophyta</taxon>
        <taxon>Tracheophyta</taxon>
        <taxon>Spermatophyta</taxon>
        <taxon>Magnoliopsida</taxon>
        <taxon>eudicotyledons</taxon>
        <taxon>Gunneridae</taxon>
        <taxon>Pentapetalae</taxon>
        <taxon>rosids</taxon>
        <taxon>malvids</taxon>
        <taxon>Malvales</taxon>
        <taxon>Malvaceae</taxon>
        <taxon>Malvoideae</taxon>
        <taxon>Gossypium</taxon>
    </lineage>
</organism>
<dbReference type="OrthoDB" id="994892at2759"/>
<gene>
    <name evidence="1" type="ORF">Goklo_025225</name>
</gene>
<evidence type="ECO:0000313" key="2">
    <source>
        <dbReference type="Proteomes" id="UP000593573"/>
    </source>
</evidence>
<reference evidence="1 2" key="1">
    <citation type="journal article" date="2019" name="Genome Biol. Evol.">
        <title>Insights into the evolution of the New World diploid cottons (Gossypium, subgenus Houzingenia) based on genome sequencing.</title>
        <authorList>
            <person name="Grover C.E."/>
            <person name="Arick M.A. 2nd"/>
            <person name="Thrash A."/>
            <person name="Conover J.L."/>
            <person name="Sanders W.S."/>
            <person name="Peterson D.G."/>
            <person name="Frelichowski J.E."/>
            <person name="Scheffler J.A."/>
            <person name="Scheffler B.E."/>
            <person name="Wendel J.F."/>
        </authorList>
    </citation>
    <scope>NUCLEOTIDE SEQUENCE [LARGE SCALE GENOMIC DNA]</scope>
    <source>
        <strain evidence="1">57</strain>
        <tissue evidence="1">Leaf</tissue>
    </source>
</reference>
<name>A0A7J8WDX5_9ROSI</name>
<comment type="caution">
    <text evidence="1">The sequence shown here is derived from an EMBL/GenBank/DDBJ whole genome shotgun (WGS) entry which is preliminary data.</text>
</comment>
<dbReference type="AlphaFoldDB" id="A0A7J8WDX5"/>
<sequence>MGHTHPSNLSKNVQILERVSESGRGKVYRVCSAFASLVP</sequence>
<keyword evidence="2" id="KW-1185">Reference proteome</keyword>
<evidence type="ECO:0000313" key="1">
    <source>
        <dbReference type="EMBL" id="MBA0673206.1"/>
    </source>
</evidence>
<dbReference type="EMBL" id="JABFAB010246860">
    <property type="protein sequence ID" value="MBA0673206.1"/>
    <property type="molecule type" value="Genomic_DNA"/>
</dbReference>
<dbReference type="Proteomes" id="UP000593573">
    <property type="component" value="Unassembled WGS sequence"/>
</dbReference>
<accession>A0A7J8WDX5</accession>
<protein>
    <submittedName>
        <fullName evidence="1">Uncharacterized protein</fullName>
    </submittedName>
</protein>